<organism evidence="2 3">
    <name type="scientific">Moraxella bovoculi</name>
    <dbReference type="NCBI Taxonomy" id="386891"/>
    <lineage>
        <taxon>Bacteria</taxon>
        <taxon>Pseudomonadati</taxon>
        <taxon>Pseudomonadota</taxon>
        <taxon>Gammaproteobacteria</taxon>
        <taxon>Moraxellales</taxon>
        <taxon>Moraxellaceae</taxon>
        <taxon>Moraxella</taxon>
    </lineage>
</organism>
<dbReference type="Pfam" id="PF05106">
    <property type="entry name" value="Phage_holin_3_1"/>
    <property type="match status" value="1"/>
</dbReference>
<evidence type="ECO:0000256" key="1">
    <source>
        <dbReference type="SAM" id="Phobius"/>
    </source>
</evidence>
<accession>A0AAC8T931</accession>
<evidence type="ECO:0000313" key="3">
    <source>
        <dbReference type="Proteomes" id="UP000077465"/>
    </source>
</evidence>
<dbReference type="InterPro" id="IPR006481">
    <property type="entry name" value="Phage_lambda_GpS_holin"/>
</dbReference>
<keyword evidence="1" id="KW-0472">Membrane</keyword>
<reference evidence="2 3" key="1">
    <citation type="submission" date="2015-05" db="EMBL/GenBank/DDBJ databases">
        <authorList>
            <person name="Dickey A."/>
            <person name="Clawson M."/>
            <person name="Bono J."/>
            <person name="Loy J.D."/>
        </authorList>
    </citation>
    <scope>NUCLEOTIDE SEQUENCE [LARGE SCALE GENOMIC DNA]</scope>
    <source>
        <strain evidence="2 3">22581</strain>
    </source>
</reference>
<feature type="transmembrane region" description="Helical" evidence="1">
    <location>
        <begin position="49"/>
        <end position="69"/>
    </location>
</feature>
<proteinExistence type="predicted"/>
<sequence length="79" mass="8781">MSFVMATLMAVFRTKAQRGRVDLLESIMCGLFAIGIWSFLDWFGIPQTASVGIASAIGYFGTHWLADFIKNYLSKGVKK</sequence>
<feature type="transmembrane region" description="Helical" evidence="1">
    <location>
        <begin position="21"/>
        <end position="43"/>
    </location>
</feature>
<dbReference type="EMBL" id="CP011376">
    <property type="protein sequence ID" value="AKG08778.1"/>
    <property type="molecule type" value="Genomic_DNA"/>
</dbReference>
<evidence type="ECO:0000313" key="2">
    <source>
        <dbReference type="EMBL" id="AKG08778.1"/>
    </source>
</evidence>
<evidence type="ECO:0008006" key="4">
    <source>
        <dbReference type="Google" id="ProtNLM"/>
    </source>
</evidence>
<keyword evidence="1" id="KW-0812">Transmembrane</keyword>
<dbReference type="AlphaFoldDB" id="A0AAC8T931"/>
<gene>
    <name evidence="2" type="ORF">AAX06_07930</name>
</gene>
<protein>
    <recommendedName>
        <fullName evidence="4">Holin</fullName>
    </recommendedName>
</protein>
<dbReference type="Proteomes" id="UP000077465">
    <property type="component" value="Chromosome"/>
</dbReference>
<name>A0AAC8T931_9GAMM</name>
<keyword evidence="1" id="KW-1133">Transmembrane helix</keyword>